<dbReference type="PANTHER" id="PTHR42781">
    <property type="entry name" value="SPERMIDINE/PUTRESCINE IMPORT ATP-BINDING PROTEIN POTA"/>
    <property type="match status" value="1"/>
</dbReference>
<dbReference type="SMART" id="SM00382">
    <property type="entry name" value="AAA"/>
    <property type="match status" value="1"/>
</dbReference>
<evidence type="ECO:0000256" key="7">
    <source>
        <dbReference type="ARBA" id="ARBA00023065"/>
    </source>
</evidence>
<evidence type="ECO:0000256" key="5">
    <source>
        <dbReference type="ARBA" id="ARBA00022840"/>
    </source>
</evidence>
<dbReference type="GO" id="GO:0005524">
    <property type="term" value="F:ATP binding"/>
    <property type="evidence" value="ECO:0007669"/>
    <property type="project" value="UniProtKB-KW"/>
</dbReference>
<keyword evidence="1" id="KW-0813">Transport</keyword>
<dbReference type="CDD" id="cd03259">
    <property type="entry name" value="ABC_Carb_Solutes_like"/>
    <property type="match status" value="1"/>
</dbReference>
<sequence>MGDLVITKMSKKFQHQITANDSSSNPPFQLRSADLKIHEGEFFGIIGPSGCGKTTLLKCIAGLISPDKGEIFLGKENVTHVLPEKRQFSMVFQQPLLFPHMKVIDNVAFGLKMQGINKKMRWNKAKDMLQSVGLSGYEYRHPSELSGGQQQRVSLARALLMNPKVLFLDEPFSALDPDLREEMRELVKLLHQKLKVTVLLVTHDREEAFQLADRLAIMDEGKVLQIDSPKLCYEKPVNVQVAKFLGSKNVIEGEVSDGIFRGKHLEIAYTNYAFSENKGWIIIRPELLKRIHSEIISREEGIFNFTGRITEVSYRSGFVHYKVNVHGQTLYVIESNQSDLPEVNEQVTLQLNMKKVHFIPQMGS</sequence>
<keyword evidence="3" id="KW-0410">Iron transport</keyword>
<dbReference type="Proteomes" id="UP001231941">
    <property type="component" value="Unassembled WGS sequence"/>
</dbReference>
<dbReference type="SUPFAM" id="SSF50331">
    <property type="entry name" value="MOP-like"/>
    <property type="match status" value="1"/>
</dbReference>
<dbReference type="InterPro" id="IPR013611">
    <property type="entry name" value="Transp-assoc_OB_typ2"/>
</dbReference>
<dbReference type="SUPFAM" id="SSF52540">
    <property type="entry name" value="P-loop containing nucleoside triphosphate hydrolases"/>
    <property type="match status" value="1"/>
</dbReference>
<evidence type="ECO:0000313" key="10">
    <source>
        <dbReference type="EMBL" id="MDP5275797.1"/>
    </source>
</evidence>
<protein>
    <submittedName>
        <fullName evidence="10">ABC transporter ATP-binding protein</fullName>
    </submittedName>
</protein>
<comment type="caution">
    <text evidence="10">The sequence shown here is derived from an EMBL/GenBank/DDBJ whole genome shotgun (WGS) entry which is preliminary data.</text>
</comment>
<keyword evidence="8" id="KW-0472">Membrane</keyword>
<dbReference type="PROSITE" id="PS50893">
    <property type="entry name" value="ABC_TRANSPORTER_2"/>
    <property type="match status" value="1"/>
</dbReference>
<keyword evidence="7" id="KW-0406">Ion transport</keyword>
<evidence type="ECO:0000256" key="2">
    <source>
        <dbReference type="ARBA" id="ARBA00022475"/>
    </source>
</evidence>
<reference evidence="10 11" key="1">
    <citation type="submission" date="2023-08" db="EMBL/GenBank/DDBJ databases">
        <authorList>
            <person name="Park J.-S."/>
        </authorList>
    </citation>
    <scope>NUCLEOTIDE SEQUENCE [LARGE SCALE GENOMIC DNA]</scope>
    <source>
        <strain evidence="10 11">2205SS18-9</strain>
    </source>
</reference>
<accession>A0ABT9J2F9</accession>
<keyword evidence="2" id="KW-1003">Cell membrane</keyword>
<evidence type="ECO:0000256" key="6">
    <source>
        <dbReference type="ARBA" id="ARBA00023004"/>
    </source>
</evidence>
<evidence type="ECO:0000256" key="4">
    <source>
        <dbReference type="ARBA" id="ARBA00022741"/>
    </source>
</evidence>
<keyword evidence="11" id="KW-1185">Reference proteome</keyword>
<dbReference type="EMBL" id="JAVAMP010000010">
    <property type="protein sequence ID" value="MDP5275797.1"/>
    <property type="molecule type" value="Genomic_DNA"/>
</dbReference>
<dbReference type="InterPro" id="IPR027417">
    <property type="entry name" value="P-loop_NTPase"/>
</dbReference>
<dbReference type="Gene3D" id="3.40.50.300">
    <property type="entry name" value="P-loop containing nucleotide triphosphate hydrolases"/>
    <property type="match status" value="1"/>
</dbReference>
<proteinExistence type="predicted"/>
<dbReference type="PANTHER" id="PTHR42781:SF4">
    <property type="entry name" value="SPERMIDINE_PUTRESCINE IMPORT ATP-BINDING PROTEIN POTA"/>
    <property type="match status" value="1"/>
</dbReference>
<gene>
    <name evidence="10" type="ORF">Q5Y73_16985</name>
</gene>
<dbReference type="InterPro" id="IPR003593">
    <property type="entry name" value="AAA+_ATPase"/>
</dbReference>
<feature type="domain" description="ABC transporter" evidence="9">
    <location>
        <begin position="4"/>
        <end position="245"/>
    </location>
</feature>
<dbReference type="PROSITE" id="PS00211">
    <property type="entry name" value="ABC_TRANSPORTER_1"/>
    <property type="match status" value="1"/>
</dbReference>
<dbReference type="Pfam" id="PF00005">
    <property type="entry name" value="ABC_tran"/>
    <property type="match status" value="1"/>
</dbReference>
<keyword evidence="6" id="KW-0408">Iron</keyword>
<keyword evidence="4" id="KW-0547">Nucleotide-binding</keyword>
<dbReference type="InterPro" id="IPR017871">
    <property type="entry name" value="ABC_transporter-like_CS"/>
</dbReference>
<dbReference type="Pfam" id="PF08402">
    <property type="entry name" value="TOBE_2"/>
    <property type="match status" value="1"/>
</dbReference>
<dbReference type="RefSeq" id="WP_305993109.1">
    <property type="nucleotide sequence ID" value="NZ_JAVAMP010000010.1"/>
</dbReference>
<evidence type="ECO:0000313" key="11">
    <source>
        <dbReference type="Proteomes" id="UP001231941"/>
    </source>
</evidence>
<evidence type="ECO:0000256" key="1">
    <source>
        <dbReference type="ARBA" id="ARBA00022448"/>
    </source>
</evidence>
<dbReference type="InterPro" id="IPR015853">
    <property type="entry name" value="ABC_transpr_FbpC"/>
</dbReference>
<organism evidence="10 11">
    <name type="scientific">Chengkuizengella axinellae</name>
    <dbReference type="NCBI Taxonomy" id="3064388"/>
    <lineage>
        <taxon>Bacteria</taxon>
        <taxon>Bacillati</taxon>
        <taxon>Bacillota</taxon>
        <taxon>Bacilli</taxon>
        <taxon>Bacillales</taxon>
        <taxon>Paenibacillaceae</taxon>
        <taxon>Chengkuizengella</taxon>
    </lineage>
</organism>
<evidence type="ECO:0000259" key="9">
    <source>
        <dbReference type="PROSITE" id="PS50893"/>
    </source>
</evidence>
<name>A0ABT9J2F9_9BACL</name>
<keyword evidence="5 10" id="KW-0067">ATP-binding</keyword>
<dbReference type="InterPro" id="IPR050093">
    <property type="entry name" value="ABC_SmlMolc_Importer"/>
</dbReference>
<evidence type="ECO:0000256" key="3">
    <source>
        <dbReference type="ARBA" id="ARBA00022496"/>
    </source>
</evidence>
<dbReference type="InterPro" id="IPR003439">
    <property type="entry name" value="ABC_transporter-like_ATP-bd"/>
</dbReference>
<evidence type="ECO:0000256" key="8">
    <source>
        <dbReference type="ARBA" id="ARBA00023136"/>
    </source>
</evidence>
<dbReference type="InterPro" id="IPR008995">
    <property type="entry name" value="Mo/tungstate-bd_C_term_dom"/>
</dbReference>